<gene>
    <name evidence="2" type="ORF">EGW08_011189</name>
</gene>
<proteinExistence type="predicted"/>
<comment type="caution">
    <text evidence="2">The sequence shown here is derived from an EMBL/GenBank/DDBJ whole genome shotgun (WGS) entry which is preliminary data.</text>
</comment>
<feature type="region of interest" description="Disordered" evidence="1">
    <location>
        <begin position="135"/>
        <end position="176"/>
    </location>
</feature>
<accession>A0A433THN6</accession>
<feature type="region of interest" description="Disordered" evidence="1">
    <location>
        <begin position="1"/>
        <end position="23"/>
    </location>
</feature>
<sequence>MKAPRGHDLIPSRGRTPQTSGRMAKDLTDHQHTNSSVNYNCDNNNIETDDTSMDDMHSSYYILEPHPDFSDYAPSTPEDLGNSTTEPTQKSLSVTITSSPLCNVGPPSTSPMSSPLLSDSLDYRRRLGQSYQRQFSHNQHPQHHYLQEQQQQQQHQYHHQQHQHRQYTRSKSEDTGGQGYYSVEDTIKVGACTCLSILVCNLEES</sequence>
<feature type="compositionally biased region" description="Basic residues" evidence="1">
    <location>
        <begin position="156"/>
        <end position="168"/>
    </location>
</feature>
<dbReference type="AlphaFoldDB" id="A0A433THN6"/>
<dbReference type="OrthoDB" id="10623808at2759"/>
<feature type="compositionally biased region" description="Polar residues" evidence="1">
    <location>
        <begin position="81"/>
        <end position="101"/>
    </location>
</feature>
<keyword evidence="3" id="KW-1185">Reference proteome</keyword>
<dbReference type="Proteomes" id="UP000271974">
    <property type="component" value="Unassembled WGS sequence"/>
</dbReference>
<evidence type="ECO:0000313" key="3">
    <source>
        <dbReference type="Proteomes" id="UP000271974"/>
    </source>
</evidence>
<feature type="compositionally biased region" description="Low complexity" evidence="1">
    <location>
        <begin position="106"/>
        <end position="118"/>
    </location>
</feature>
<feature type="region of interest" description="Disordered" evidence="1">
    <location>
        <begin position="65"/>
        <end position="118"/>
    </location>
</feature>
<protein>
    <submittedName>
        <fullName evidence="2">Uncharacterized protein</fullName>
    </submittedName>
</protein>
<name>A0A433THN6_ELYCH</name>
<evidence type="ECO:0000256" key="1">
    <source>
        <dbReference type="SAM" id="MobiDB-lite"/>
    </source>
</evidence>
<feature type="compositionally biased region" description="Basic and acidic residues" evidence="1">
    <location>
        <begin position="1"/>
        <end position="10"/>
    </location>
</feature>
<reference evidence="2 3" key="1">
    <citation type="submission" date="2019-01" db="EMBL/GenBank/DDBJ databases">
        <title>A draft genome assembly of the solar-powered sea slug Elysia chlorotica.</title>
        <authorList>
            <person name="Cai H."/>
            <person name="Li Q."/>
            <person name="Fang X."/>
            <person name="Li J."/>
            <person name="Curtis N.E."/>
            <person name="Altenburger A."/>
            <person name="Shibata T."/>
            <person name="Feng M."/>
            <person name="Maeda T."/>
            <person name="Schwartz J.A."/>
            <person name="Shigenobu S."/>
            <person name="Lundholm N."/>
            <person name="Nishiyama T."/>
            <person name="Yang H."/>
            <person name="Hasebe M."/>
            <person name="Li S."/>
            <person name="Pierce S.K."/>
            <person name="Wang J."/>
        </authorList>
    </citation>
    <scope>NUCLEOTIDE SEQUENCE [LARGE SCALE GENOMIC DNA]</scope>
    <source>
        <strain evidence="2">EC2010</strain>
        <tissue evidence="2">Whole organism of an adult</tissue>
    </source>
</reference>
<organism evidence="2 3">
    <name type="scientific">Elysia chlorotica</name>
    <name type="common">Eastern emerald elysia</name>
    <name type="synonym">Sea slug</name>
    <dbReference type="NCBI Taxonomy" id="188477"/>
    <lineage>
        <taxon>Eukaryota</taxon>
        <taxon>Metazoa</taxon>
        <taxon>Spiralia</taxon>
        <taxon>Lophotrochozoa</taxon>
        <taxon>Mollusca</taxon>
        <taxon>Gastropoda</taxon>
        <taxon>Heterobranchia</taxon>
        <taxon>Euthyneura</taxon>
        <taxon>Panpulmonata</taxon>
        <taxon>Sacoglossa</taxon>
        <taxon>Placobranchoidea</taxon>
        <taxon>Plakobranchidae</taxon>
        <taxon>Elysia</taxon>
    </lineage>
</organism>
<dbReference type="EMBL" id="RQTK01000358">
    <property type="protein sequence ID" value="RUS81049.1"/>
    <property type="molecule type" value="Genomic_DNA"/>
</dbReference>
<evidence type="ECO:0000313" key="2">
    <source>
        <dbReference type="EMBL" id="RUS81049.1"/>
    </source>
</evidence>